<evidence type="ECO:0000256" key="4">
    <source>
        <dbReference type="ARBA" id="ARBA00022980"/>
    </source>
</evidence>
<feature type="compositionally biased region" description="Polar residues" evidence="9">
    <location>
        <begin position="32"/>
        <end position="41"/>
    </location>
</feature>
<dbReference type="NCBIfam" id="TIGR00062">
    <property type="entry name" value="L27"/>
    <property type="match status" value="1"/>
</dbReference>
<dbReference type="OrthoDB" id="1867012at2759"/>
<dbReference type="GO" id="GO:0005762">
    <property type="term" value="C:mitochondrial large ribosomal subunit"/>
    <property type="evidence" value="ECO:0007669"/>
    <property type="project" value="EnsemblFungi"/>
</dbReference>
<comment type="similarity">
    <text evidence="2">Belongs to the bacterial ribosomal protein bL27 family.</text>
</comment>
<dbReference type="PROSITE" id="PS00831">
    <property type="entry name" value="RIBOSOMAL_L27"/>
    <property type="match status" value="1"/>
</dbReference>
<protein>
    <recommendedName>
        <fullName evidence="7">Large ribosomal subunit protein bL27m</fullName>
    </recommendedName>
    <alternativeName>
        <fullName evidence="8">54S ribosomal protein L2, mitochondrial</fullName>
    </alternativeName>
</protein>
<evidence type="ECO:0000313" key="11">
    <source>
        <dbReference type="EMBL" id="ABN68039.1"/>
    </source>
</evidence>
<dbReference type="AlphaFoldDB" id="A3LYU4"/>
<dbReference type="InterPro" id="IPR018261">
    <property type="entry name" value="Ribosomal_bL27_CS"/>
</dbReference>
<dbReference type="PANTHER" id="PTHR15893">
    <property type="entry name" value="RIBOSOMAL PROTEIN L27"/>
    <property type="match status" value="1"/>
</dbReference>
<dbReference type="PANTHER" id="PTHR15893:SF0">
    <property type="entry name" value="LARGE RIBOSOMAL SUBUNIT PROTEIN BL27M"/>
    <property type="match status" value="1"/>
</dbReference>
<dbReference type="GO" id="GO:0006412">
    <property type="term" value="P:translation"/>
    <property type="evidence" value="ECO:0007669"/>
    <property type="project" value="InterPro"/>
</dbReference>
<keyword evidence="5" id="KW-0496">Mitochondrion</keyword>
<dbReference type="GeneID" id="4840778"/>
<dbReference type="GO" id="GO:0003735">
    <property type="term" value="F:structural constituent of ribosome"/>
    <property type="evidence" value="ECO:0007669"/>
    <property type="project" value="EnsemblFungi"/>
</dbReference>
<dbReference type="InterPro" id="IPR041244">
    <property type="entry name" value="Ribosomal_bL27m_C"/>
</dbReference>
<dbReference type="GO" id="GO:0033617">
    <property type="term" value="P:mitochondrial respiratory chain complex IV assembly"/>
    <property type="evidence" value="ECO:0007669"/>
    <property type="project" value="EnsemblFungi"/>
</dbReference>
<evidence type="ECO:0000259" key="10">
    <source>
        <dbReference type="Pfam" id="PF18471"/>
    </source>
</evidence>
<dbReference type="HOGENOM" id="CLU_063752_0_0_1"/>
<accession>A3LYU4</accession>
<keyword evidence="12" id="KW-1185">Reference proteome</keyword>
<dbReference type="FunFam" id="2.40.50.100:FF:000042">
    <property type="entry name" value="50S ribosomal protein L27"/>
    <property type="match status" value="1"/>
</dbReference>
<comment type="subcellular location">
    <subcellularLocation>
        <location evidence="1">Mitochondrion</location>
    </subcellularLocation>
</comment>
<dbReference type="InParanoid" id="A3LYU4"/>
<dbReference type="Pfam" id="PF01016">
    <property type="entry name" value="Ribosomal_L27"/>
    <property type="match status" value="1"/>
</dbReference>
<dbReference type="eggNOG" id="KOG4600">
    <property type="taxonomic scope" value="Eukaryota"/>
</dbReference>
<keyword evidence="3" id="KW-0809">Transit peptide</keyword>
<feature type="domain" description="Large ribosomal subunit protein bL27m C-terminal" evidence="10">
    <location>
        <begin position="140"/>
        <end position="380"/>
    </location>
</feature>
<dbReference type="OMA" id="YLDPFHP"/>
<organism evidence="11 12">
    <name type="scientific">Scheffersomyces stipitis (strain ATCC 58785 / CBS 6054 / NBRC 10063 / NRRL Y-11545)</name>
    <name type="common">Yeast</name>
    <name type="synonym">Pichia stipitis</name>
    <dbReference type="NCBI Taxonomy" id="322104"/>
    <lineage>
        <taxon>Eukaryota</taxon>
        <taxon>Fungi</taxon>
        <taxon>Dikarya</taxon>
        <taxon>Ascomycota</taxon>
        <taxon>Saccharomycotina</taxon>
        <taxon>Pichiomycetes</taxon>
        <taxon>Debaryomycetaceae</taxon>
        <taxon>Scheffersomyces</taxon>
    </lineage>
</organism>
<evidence type="ECO:0000256" key="5">
    <source>
        <dbReference type="ARBA" id="ARBA00023128"/>
    </source>
</evidence>
<dbReference type="EMBL" id="CP000501">
    <property type="protein sequence ID" value="ABN68039.1"/>
    <property type="molecule type" value="Genomic_DNA"/>
</dbReference>
<evidence type="ECO:0000313" key="12">
    <source>
        <dbReference type="Proteomes" id="UP000002258"/>
    </source>
</evidence>
<feature type="compositionally biased region" description="Basic and acidic residues" evidence="9">
    <location>
        <begin position="42"/>
        <end position="59"/>
    </location>
</feature>
<evidence type="ECO:0000256" key="7">
    <source>
        <dbReference type="ARBA" id="ARBA00035267"/>
    </source>
</evidence>
<dbReference type="SUPFAM" id="SSF110324">
    <property type="entry name" value="Ribosomal L27 protein-like"/>
    <property type="match status" value="1"/>
</dbReference>
<keyword evidence="6" id="KW-0687">Ribonucleoprotein</keyword>
<evidence type="ECO:0000256" key="2">
    <source>
        <dbReference type="ARBA" id="ARBA00010797"/>
    </source>
</evidence>
<gene>
    <name evidence="11" type="primary">MRP7</name>
    <name evidence="11" type="ORF">PICST_49247</name>
</gene>
<evidence type="ECO:0000256" key="9">
    <source>
        <dbReference type="SAM" id="MobiDB-lite"/>
    </source>
</evidence>
<dbReference type="STRING" id="322104.A3LYU4"/>
<proteinExistence type="inferred from homology"/>
<evidence type="ECO:0000256" key="3">
    <source>
        <dbReference type="ARBA" id="ARBA00022946"/>
    </source>
</evidence>
<evidence type="ECO:0000256" key="8">
    <source>
        <dbReference type="ARBA" id="ARBA00035465"/>
    </source>
</evidence>
<dbReference type="Proteomes" id="UP000002258">
    <property type="component" value="Chromosome 7"/>
</dbReference>
<name>A3LYU4_PICST</name>
<sequence>MSLFRKVGISCYPNISNLQVTSLGAVNQVRNATKKVSGSKTNKNDSAGRRLGPKAHEGNFVKPGQIIMRQRGSKIHPGENVKIGIDHTIYAVEPGYVRFYHDPFHPLRKYVGVSLKKDLNLPTPHFSPRVRRFGYELLTEPSEAKKEEDHMSRKEYTYQPKLEEALKAENELKSRITSEFEDALRNKFKLVLNQEDLKVALTRFYDIFQLVKIGKPVEDAKIQATYNFIHDLKLTERRAEISADEFLSKKAYFEKFFSSLDSQVTVDVDGSLIAYIAEEERQSERQRISKTLHSTYSNRVLSVKERKEVESLICTPGVFDLLQRYQLRTKYTPSVVPFSVPDSVIEITDVKNPPEGVIIQKIFDEAARSTRIVGRPREVFAFRK</sequence>
<evidence type="ECO:0000256" key="1">
    <source>
        <dbReference type="ARBA" id="ARBA00004173"/>
    </source>
</evidence>
<reference evidence="11 12" key="1">
    <citation type="journal article" date="2007" name="Nat. Biotechnol.">
        <title>Genome sequence of the lignocellulose-bioconverting and xylose-fermenting yeast Pichia stipitis.</title>
        <authorList>
            <person name="Jeffries T.W."/>
            <person name="Grigoriev I.V."/>
            <person name="Grimwood J."/>
            <person name="Laplaza J.M."/>
            <person name="Aerts A."/>
            <person name="Salamov A."/>
            <person name="Schmutz J."/>
            <person name="Lindquist E."/>
            <person name="Dehal P."/>
            <person name="Shapiro H."/>
            <person name="Jin Y.S."/>
            <person name="Passoth V."/>
            <person name="Richardson P.M."/>
        </authorList>
    </citation>
    <scope>NUCLEOTIDE SEQUENCE [LARGE SCALE GENOMIC DNA]</scope>
    <source>
        <strain evidence="12">ATCC 58785 / CBS 6054 / NBRC 10063 / NRRL Y-11545</strain>
    </source>
</reference>
<dbReference type="KEGG" id="pic:PICST_49247"/>
<dbReference type="InterPro" id="IPR001684">
    <property type="entry name" value="Ribosomal_bL27"/>
</dbReference>
<evidence type="ECO:0000256" key="6">
    <source>
        <dbReference type="ARBA" id="ARBA00023274"/>
    </source>
</evidence>
<feature type="region of interest" description="Disordered" evidence="9">
    <location>
        <begin position="32"/>
        <end position="60"/>
    </location>
</feature>
<dbReference type="PRINTS" id="PR00063">
    <property type="entry name" value="RIBOSOMALL27"/>
</dbReference>
<dbReference type="Pfam" id="PF18471">
    <property type="entry name" value="Ribosomal_L27_C"/>
    <property type="match status" value="1"/>
</dbReference>
<dbReference type="RefSeq" id="XP_001386068.1">
    <property type="nucleotide sequence ID" value="XM_001386031.1"/>
</dbReference>
<dbReference type="FunCoup" id="A3LYU4">
    <property type="interactions" value="290"/>
</dbReference>
<keyword evidence="4" id="KW-0689">Ribosomal protein</keyword>
<dbReference type="Gene3D" id="2.40.50.100">
    <property type="match status" value="1"/>
</dbReference>